<dbReference type="SUPFAM" id="SSF55120">
    <property type="entry name" value="Pseudouridine synthase"/>
    <property type="match status" value="1"/>
</dbReference>
<comment type="catalytic activity">
    <reaction evidence="6">
        <text>uridine(1911/1915/1917) in 23S rRNA = pseudouridine(1911/1915/1917) in 23S rRNA</text>
        <dbReference type="Rhea" id="RHEA:42524"/>
        <dbReference type="Rhea" id="RHEA-COMP:10097"/>
        <dbReference type="Rhea" id="RHEA-COMP:10098"/>
        <dbReference type="ChEBI" id="CHEBI:65314"/>
        <dbReference type="ChEBI" id="CHEBI:65315"/>
        <dbReference type="EC" id="5.4.99.23"/>
    </reaction>
</comment>
<proteinExistence type="inferred from homology"/>
<dbReference type="PROSITE" id="PS01129">
    <property type="entry name" value="PSI_RLU"/>
    <property type="match status" value="1"/>
</dbReference>
<evidence type="ECO:0000256" key="10">
    <source>
        <dbReference type="RuleBase" id="RU362028"/>
    </source>
</evidence>
<dbReference type="InterPro" id="IPR006224">
    <property type="entry name" value="PsdUridine_synth_RluA-like_CS"/>
</dbReference>
<dbReference type="Pfam" id="PF00849">
    <property type="entry name" value="PseudoU_synth_2"/>
    <property type="match status" value="1"/>
</dbReference>
<dbReference type="RefSeq" id="WP_041079543.1">
    <property type="nucleotide sequence ID" value="NZ_JWSW01000078.1"/>
</dbReference>
<sequence>MLTYNVPNELNNIRLDKALSQLLENVSRNQIQKAIKDSQVLVNDVIISDPDVLVKENDVILFSFKEPEELKIAAANIALDIIYEDNDLIVINKAAGMTVHPGAGHYDDTLVNALLYHTKNLSDIGSAERPGIVHRLDKDTTGLMIVAKNNKAHMLLANQIEQRQVIRKYKALVWGVINPLEGVIKNNIGRSRVDRQKMTILKYGGKEAVTHYKTLELFHKGTISMVECKLSTGRTHQIRVQLSHLKHSVVGDQTYGNNDRKIAHSPPELKAKLTDFKRQALHSWYLSFTHPTSNEIMEFSCELPRDMEEIISL</sequence>
<evidence type="ECO:0000256" key="5">
    <source>
        <dbReference type="ARBA" id="ARBA00023235"/>
    </source>
</evidence>
<protein>
    <recommendedName>
        <fullName evidence="10">Pseudouridine synthase</fullName>
        <ecNumber evidence="10">5.4.99.-</ecNumber>
    </recommendedName>
</protein>
<name>A0A0C2R7R0_9RICK</name>
<comment type="catalytic activity">
    <reaction evidence="1">
        <text>uridine(955/2504/2580) in 23S rRNA = pseudouridine(955/2504/2580) in 23S rRNA</text>
        <dbReference type="Rhea" id="RHEA:42528"/>
        <dbReference type="Rhea" id="RHEA-COMP:10099"/>
        <dbReference type="Rhea" id="RHEA-COMP:10100"/>
        <dbReference type="ChEBI" id="CHEBI:65314"/>
        <dbReference type="ChEBI" id="CHEBI:65315"/>
        <dbReference type="EC" id="5.4.99.24"/>
    </reaction>
</comment>
<evidence type="ECO:0000256" key="2">
    <source>
        <dbReference type="ARBA" id="ARBA00002876"/>
    </source>
</evidence>
<keyword evidence="13" id="KW-1185">Reference proteome</keyword>
<gene>
    <name evidence="12" type="ORF">SB78_06570</name>
</gene>
<feature type="domain" description="RNA-binding S4" evidence="11">
    <location>
        <begin position="13"/>
        <end position="78"/>
    </location>
</feature>
<dbReference type="CDD" id="cd00165">
    <property type="entry name" value="S4"/>
    <property type="match status" value="1"/>
</dbReference>
<dbReference type="InterPro" id="IPR002942">
    <property type="entry name" value="S4_RNA-bd"/>
</dbReference>
<dbReference type="SUPFAM" id="SSF55174">
    <property type="entry name" value="Alpha-L RNA-binding motif"/>
    <property type="match status" value="1"/>
</dbReference>
<comment type="similarity">
    <text evidence="3 10">Belongs to the pseudouridine synthase RluA family.</text>
</comment>
<dbReference type="GO" id="GO:0003723">
    <property type="term" value="F:RNA binding"/>
    <property type="evidence" value="ECO:0007669"/>
    <property type="project" value="UniProtKB-KW"/>
</dbReference>
<dbReference type="EC" id="5.4.99.-" evidence="10"/>
<organism evidence="12 13">
    <name type="scientific">Rickettsia asembonensis</name>
    <dbReference type="NCBI Taxonomy" id="1068590"/>
    <lineage>
        <taxon>Bacteria</taxon>
        <taxon>Pseudomonadati</taxon>
        <taxon>Pseudomonadota</taxon>
        <taxon>Alphaproteobacteria</taxon>
        <taxon>Rickettsiales</taxon>
        <taxon>Rickettsiaceae</taxon>
        <taxon>Rickettsieae</taxon>
        <taxon>Rickettsia</taxon>
        <taxon>spotted fever group</taxon>
    </lineage>
</organism>
<dbReference type="FunFam" id="3.30.2350.10:FF:000006">
    <property type="entry name" value="Pseudouridine synthase"/>
    <property type="match status" value="1"/>
</dbReference>
<evidence type="ECO:0000256" key="4">
    <source>
        <dbReference type="ARBA" id="ARBA00022884"/>
    </source>
</evidence>
<dbReference type="GO" id="GO:0000455">
    <property type="term" value="P:enzyme-directed rRNA pseudouridine synthesis"/>
    <property type="evidence" value="ECO:0007669"/>
    <property type="project" value="TreeGrafter"/>
</dbReference>
<dbReference type="CDD" id="cd02869">
    <property type="entry name" value="PseudoU_synth_RluA_like"/>
    <property type="match status" value="1"/>
</dbReference>
<dbReference type="GO" id="GO:0160140">
    <property type="term" value="F:23S rRNA pseudouridine(1911/1915/1917) synthase activity"/>
    <property type="evidence" value="ECO:0007669"/>
    <property type="project" value="UniProtKB-EC"/>
</dbReference>
<evidence type="ECO:0000313" key="13">
    <source>
        <dbReference type="Proteomes" id="UP000031952"/>
    </source>
</evidence>
<feature type="active site" evidence="8">
    <location>
        <position position="137"/>
    </location>
</feature>
<dbReference type="InterPro" id="IPR036986">
    <property type="entry name" value="S4_RNA-bd_sf"/>
</dbReference>
<dbReference type="InterPro" id="IPR006145">
    <property type="entry name" value="PsdUridine_synth_RsuA/RluA"/>
</dbReference>
<dbReference type="PANTHER" id="PTHR21600:SF44">
    <property type="entry name" value="RIBOSOMAL LARGE SUBUNIT PSEUDOURIDINE SYNTHASE D"/>
    <property type="match status" value="1"/>
</dbReference>
<keyword evidence="4 9" id="KW-0694">RNA-binding</keyword>
<reference evidence="12 13" key="1">
    <citation type="submission" date="2014-12" db="EMBL/GenBank/DDBJ databases">
        <title>Whole genome sequence of Candidatus Rickettsia asemboensis strain NMRCii isolated from cat fleas in west Kenya.</title>
        <authorList>
            <person name="Jima D."/>
            <person name="Luce-Fedrow A."/>
            <person name="Yang Y."/>
            <person name="Maina A.N."/>
            <person name="Snesrud E.C."/>
            <person name="Jarman R.G."/>
            <person name="Richards A.L."/>
            <person name="Hang J."/>
        </authorList>
    </citation>
    <scope>NUCLEOTIDE SEQUENCE [LARGE SCALE GENOMIC DNA]</scope>
    <source>
        <strain evidence="12 13">NMRCii</strain>
    </source>
</reference>
<dbReference type="Gene3D" id="3.30.2350.10">
    <property type="entry name" value="Pseudouridine synthase"/>
    <property type="match status" value="1"/>
</dbReference>
<keyword evidence="5 10" id="KW-0413">Isomerase</keyword>
<dbReference type="SMART" id="SM00363">
    <property type="entry name" value="S4"/>
    <property type="match status" value="1"/>
</dbReference>
<evidence type="ECO:0000256" key="3">
    <source>
        <dbReference type="ARBA" id="ARBA00010876"/>
    </source>
</evidence>
<comment type="function">
    <text evidence="2">Responsible for synthesis of pseudouridine from uracil at positions 955, 2504 and 2580 in 23S ribosomal RNA.</text>
</comment>
<evidence type="ECO:0000313" key="12">
    <source>
        <dbReference type="EMBL" id="KIJ88303.1"/>
    </source>
</evidence>
<comment type="caution">
    <text evidence="12">The sequence shown here is derived from an EMBL/GenBank/DDBJ whole genome shotgun (WGS) entry which is preliminary data.</text>
</comment>
<dbReference type="InterPro" id="IPR006225">
    <property type="entry name" value="PsdUridine_synth_RluC/D"/>
</dbReference>
<dbReference type="EMBL" id="JWSW01000078">
    <property type="protein sequence ID" value="KIJ88303.1"/>
    <property type="molecule type" value="Genomic_DNA"/>
</dbReference>
<dbReference type="GO" id="GO:0160141">
    <property type="term" value="F:23S rRNA pseudouridine(955/2504/2580) synthase activity"/>
    <property type="evidence" value="ECO:0007669"/>
    <property type="project" value="UniProtKB-EC"/>
</dbReference>
<evidence type="ECO:0000259" key="11">
    <source>
        <dbReference type="SMART" id="SM00363"/>
    </source>
</evidence>
<evidence type="ECO:0000256" key="6">
    <source>
        <dbReference type="ARBA" id="ARBA00036882"/>
    </source>
</evidence>
<comment type="catalytic activity">
    <reaction evidence="10">
        <text>a uridine in RNA = a pseudouridine in RNA</text>
        <dbReference type="Rhea" id="RHEA:48348"/>
        <dbReference type="Rhea" id="RHEA-COMP:12068"/>
        <dbReference type="Rhea" id="RHEA-COMP:12069"/>
        <dbReference type="ChEBI" id="CHEBI:65314"/>
        <dbReference type="ChEBI" id="CHEBI:65315"/>
    </reaction>
</comment>
<evidence type="ECO:0000256" key="7">
    <source>
        <dbReference type="ARBA" id="ARBA00056072"/>
    </source>
</evidence>
<dbReference type="Gene3D" id="3.10.290.10">
    <property type="entry name" value="RNA-binding S4 domain"/>
    <property type="match status" value="1"/>
</dbReference>
<evidence type="ECO:0000256" key="8">
    <source>
        <dbReference type="PIRSR" id="PIRSR606225-1"/>
    </source>
</evidence>
<dbReference type="PROSITE" id="PS50889">
    <property type="entry name" value="S4"/>
    <property type="match status" value="1"/>
</dbReference>
<dbReference type="Pfam" id="PF01479">
    <property type="entry name" value="S4"/>
    <property type="match status" value="1"/>
</dbReference>
<evidence type="ECO:0000256" key="9">
    <source>
        <dbReference type="PROSITE-ProRule" id="PRU00182"/>
    </source>
</evidence>
<evidence type="ECO:0000256" key="1">
    <source>
        <dbReference type="ARBA" id="ARBA00000381"/>
    </source>
</evidence>
<dbReference type="AlphaFoldDB" id="A0A0C2R7R0"/>
<dbReference type="InterPro" id="IPR020103">
    <property type="entry name" value="PsdUridine_synth_cat_dom_sf"/>
</dbReference>
<dbReference type="InterPro" id="IPR050188">
    <property type="entry name" value="RluA_PseudoU_synthase"/>
</dbReference>
<dbReference type="NCBIfam" id="TIGR00005">
    <property type="entry name" value="rluA_subfam"/>
    <property type="match status" value="1"/>
</dbReference>
<comment type="function">
    <text evidence="7">Responsible for synthesis of pseudouridine from uracil at positions 1911, 1915 and 1917 in 23S ribosomal RNA.</text>
</comment>
<dbReference type="PANTHER" id="PTHR21600">
    <property type="entry name" value="MITOCHONDRIAL RNA PSEUDOURIDINE SYNTHASE"/>
    <property type="match status" value="1"/>
</dbReference>
<dbReference type="Proteomes" id="UP000031952">
    <property type="component" value="Unassembled WGS sequence"/>
</dbReference>
<accession>A0A0C2R7R0</accession>